<feature type="region of interest" description="Disordered" evidence="10">
    <location>
        <begin position="401"/>
        <end position="432"/>
    </location>
</feature>
<comment type="catalytic activity">
    <reaction evidence="8 9">
        <text>(8S)-8-amino-7-oxononanoate + S-adenosyl-L-methionine = S-adenosyl-4-methylsulfanyl-2-oxobutanoate + (7R,8S)-7,8-diammoniononanoate</text>
        <dbReference type="Rhea" id="RHEA:16861"/>
        <dbReference type="ChEBI" id="CHEBI:16490"/>
        <dbReference type="ChEBI" id="CHEBI:59789"/>
        <dbReference type="ChEBI" id="CHEBI:149468"/>
        <dbReference type="ChEBI" id="CHEBI:149469"/>
        <dbReference type="EC" id="2.6.1.62"/>
    </reaction>
</comment>
<dbReference type="Gene3D" id="3.90.1150.10">
    <property type="entry name" value="Aspartate Aminotransferase, domain 1"/>
    <property type="match status" value="1"/>
</dbReference>
<keyword evidence="3 9" id="KW-0032">Aminotransferase</keyword>
<comment type="pathway">
    <text evidence="2 9">Cofactor biosynthesis; biotin biosynthesis; 7,8-diaminononanoate from 8-amino-7-oxononanoate (SAM route): step 1/1.</text>
</comment>
<feature type="binding site" evidence="9">
    <location>
        <position position="243"/>
    </location>
    <ligand>
        <name>pyridoxal 5'-phosphate</name>
        <dbReference type="ChEBI" id="CHEBI:597326"/>
    </ligand>
</feature>
<evidence type="ECO:0000256" key="4">
    <source>
        <dbReference type="ARBA" id="ARBA00022679"/>
    </source>
</evidence>
<dbReference type="InterPro" id="IPR015421">
    <property type="entry name" value="PyrdxlP-dep_Trfase_major"/>
</dbReference>
<keyword evidence="4 9" id="KW-0808">Transferase</keyword>
<feature type="binding site" evidence="9">
    <location>
        <position position="272"/>
    </location>
    <ligand>
        <name>substrate</name>
    </ligand>
</feature>
<feature type="binding site" evidence="9">
    <location>
        <position position="142"/>
    </location>
    <ligand>
        <name>substrate</name>
    </ligand>
</feature>
<dbReference type="NCBIfam" id="NF004624">
    <property type="entry name" value="PRK05964.1"/>
    <property type="match status" value="1"/>
</dbReference>
<keyword evidence="12" id="KW-1185">Reference proteome</keyword>
<evidence type="ECO:0000256" key="3">
    <source>
        <dbReference type="ARBA" id="ARBA00022576"/>
    </source>
</evidence>
<dbReference type="NCBIfam" id="NF005940">
    <property type="entry name" value="PRK07986.1"/>
    <property type="match status" value="1"/>
</dbReference>
<comment type="cofactor">
    <cofactor evidence="1 9">
        <name>pyridoxal 5'-phosphate</name>
        <dbReference type="ChEBI" id="CHEBI:597326"/>
    </cofactor>
</comment>
<feature type="binding site" evidence="9">
    <location>
        <position position="305"/>
    </location>
    <ligand>
        <name>substrate</name>
    </ligand>
</feature>
<comment type="caution">
    <text evidence="11">The sequence shown here is derived from an EMBL/GenBank/DDBJ whole genome shotgun (WGS) entry which is preliminary data.</text>
</comment>
<evidence type="ECO:0000256" key="10">
    <source>
        <dbReference type="SAM" id="MobiDB-lite"/>
    </source>
</evidence>
<dbReference type="NCBIfam" id="TIGR00508">
    <property type="entry name" value="bioA"/>
    <property type="match status" value="1"/>
</dbReference>
<dbReference type="FunFam" id="3.40.640.10:FF:000041">
    <property type="entry name" value="Adenosylmethionine-8-amino-7-oxononanoate aminotransferase"/>
    <property type="match status" value="1"/>
</dbReference>
<evidence type="ECO:0000313" key="11">
    <source>
        <dbReference type="EMBL" id="EOD56217.1"/>
    </source>
</evidence>
<evidence type="ECO:0000256" key="5">
    <source>
        <dbReference type="ARBA" id="ARBA00022691"/>
    </source>
</evidence>
<evidence type="ECO:0000256" key="8">
    <source>
        <dbReference type="ARBA" id="ARBA00048449"/>
    </source>
</evidence>
<dbReference type="InterPro" id="IPR049704">
    <property type="entry name" value="Aminotrans_3_PPA_site"/>
</dbReference>
<dbReference type="PANTHER" id="PTHR42684:SF17">
    <property type="entry name" value="ADENOSYLMETHIONINE-8-AMINO-7-OXONONANOATE AMINOTRANSFERASE"/>
    <property type="match status" value="1"/>
</dbReference>
<dbReference type="EC" id="2.6.1.62" evidence="9"/>
<dbReference type="GO" id="GO:0009102">
    <property type="term" value="P:biotin biosynthetic process"/>
    <property type="evidence" value="ECO:0007669"/>
    <property type="project" value="UniProtKB-UniRule"/>
</dbReference>
<dbReference type="InterPro" id="IPR005815">
    <property type="entry name" value="BioA"/>
</dbReference>
<dbReference type="PROSITE" id="PS00600">
    <property type="entry name" value="AA_TRANSFER_CLASS_3"/>
    <property type="match status" value="1"/>
</dbReference>
<dbReference type="GO" id="GO:0005737">
    <property type="term" value="C:cytoplasm"/>
    <property type="evidence" value="ECO:0007669"/>
    <property type="project" value="UniProtKB-SubCell"/>
</dbReference>
<evidence type="ECO:0000256" key="7">
    <source>
        <dbReference type="ARBA" id="ARBA00022898"/>
    </source>
</evidence>
<feature type="binding site" evidence="9">
    <location>
        <begin position="110"/>
        <end position="111"/>
    </location>
    <ligand>
        <name>pyridoxal 5'-phosphate</name>
        <dbReference type="ChEBI" id="CHEBI:597326"/>
    </ligand>
</feature>
<dbReference type="SUPFAM" id="SSF53383">
    <property type="entry name" value="PLP-dependent transferases"/>
    <property type="match status" value="1"/>
</dbReference>
<comment type="subunit">
    <text evidence="9">Homodimer.</text>
</comment>
<dbReference type="GO" id="GO:0004015">
    <property type="term" value="F:adenosylmethionine-8-amino-7-oxononanoate transaminase activity"/>
    <property type="evidence" value="ECO:0007669"/>
    <property type="project" value="UniProtKB-UniRule"/>
</dbReference>
<comment type="similarity">
    <text evidence="9">Belongs to the class-III pyridoxal-phosphate-dependent aminotransferase family. BioA subfamily.</text>
</comment>
<dbReference type="GO" id="GO:0030170">
    <property type="term" value="F:pyridoxal phosphate binding"/>
    <property type="evidence" value="ECO:0007669"/>
    <property type="project" value="UniProtKB-UniRule"/>
</dbReference>
<dbReference type="Proteomes" id="UP000013526">
    <property type="component" value="Unassembled WGS sequence"/>
</dbReference>
<sequence>MTNQEFDLHHIWHPYTSLTQPLPCYEVASAKGVTLTLSDGRELVDGMSSWWASIHGYQVPQLDAAAVAQLGKMSHVMFGGLTHEPAIALCRKLVEITPAGLDRVFLADSGSVAVEVAIKMAQQYWHSKGSPRSRFVSLRGGYHGDTFGAMSVCDPDGGMHELYKGFLPEQLFAPAPGCRFHAQWDENCVVELAELVADRHEEIAAIILEPIVQGAGGMRFYHPRYLQWVRALCDEFGILLIADEIATGFGRTGQLFACDWAGISPDILCLGKALTGGYMTLSATLTTEHVARTICEGKAGVFMHGPTFMANPLACAVANASIDLLLASPWQARVQAIEHQLKTELVALTLNPAVADVRVLGASRGGGDEGAGGRGAHPAQVCRTGRLDPSLRQAYIPDAAVRHHRGPADPADPGHRHRHQRRGVLSPPFPII</sequence>
<comment type="subcellular location">
    <subcellularLocation>
        <location evidence="9">Cytoplasm</location>
    </subcellularLocation>
</comment>
<dbReference type="HAMAP" id="MF_00834">
    <property type="entry name" value="BioA"/>
    <property type="match status" value="1"/>
</dbReference>
<name>R1F924_9GAMM</name>
<dbReference type="Pfam" id="PF00202">
    <property type="entry name" value="Aminotran_3"/>
    <property type="match status" value="1"/>
</dbReference>
<dbReference type="InterPro" id="IPR005814">
    <property type="entry name" value="Aminotrans_3"/>
</dbReference>
<feature type="binding site" evidence="9">
    <location>
        <position position="402"/>
    </location>
    <ligand>
        <name>substrate</name>
    </ligand>
</feature>
<dbReference type="AlphaFoldDB" id="R1F924"/>
<evidence type="ECO:0000256" key="1">
    <source>
        <dbReference type="ARBA" id="ARBA00001933"/>
    </source>
</evidence>
<organism evidence="11 12">
    <name type="scientific">Aeromonas molluscorum 848</name>
    <dbReference type="NCBI Taxonomy" id="1268236"/>
    <lineage>
        <taxon>Bacteria</taxon>
        <taxon>Pseudomonadati</taxon>
        <taxon>Pseudomonadota</taxon>
        <taxon>Gammaproteobacteria</taxon>
        <taxon>Aeromonadales</taxon>
        <taxon>Aeromonadaceae</taxon>
        <taxon>Aeromonas</taxon>
    </lineage>
</organism>
<dbReference type="UniPathway" id="UPA00078">
    <property type="reaction ID" value="UER00160"/>
</dbReference>
<reference evidence="11 12" key="1">
    <citation type="journal article" date="2013" name="Genome Announc.">
        <title>Draft Genome Sequence of Aeromonas molluscorum Strain 848TT, Isolated from Bivalve Molluscs.</title>
        <authorList>
            <person name="Spataro N."/>
            <person name="Farfan M."/>
            <person name="Albarral V."/>
            <person name="Sanglas A."/>
            <person name="Loren J.G."/>
            <person name="Fuste M.C."/>
            <person name="Bosch E."/>
        </authorList>
    </citation>
    <scope>NUCLEOTIDE SEQUENCE [LARGE SCALE GENOMIC DNA]</scope>
    <source>
        <strain evidence="11 12">848</strain>
    </source>
</reference>
<keyword evidence="7 9" id="KW-0663">Pyridoxal phosphate</keyword>
<keyword evidence="9" id="KW-0963">Cytoplasm</keyword>
<dbReference type="Gene3D" id="3.40.640.10">
    <property type="entry name" value="Type I PLP-dependent aspartate aminotransferase-like (Major domain)"/>
    <property type="match status" value="1"/>
</dbReference>
<comment type="function">
    <text evidence="9">Catalyzes the transfer of the alpha-amino group from S-adenosyl-L-methionine (SAM) to 7-keto-8-aminopelargonic acid (KAPA) to form 7,8-diaminopelargonic acid (DAPA). It is the only aminotransferase known to utilize SAM as an amino donor.</text>
</comment>
<dbReference type="PANTHER" id="PTHR42684">
    <property type="entry name" value="ADENOSYLMETHIONINE-8-AMINO-7-OXONONANOATE AMINOTRANSFERASE"/>
    <property type="match status" value="1"/>
</dbReference>
<keyword evidence="6 9" id="KW-0093">Biotin biosynthesis</keyword>
<gene>
    <name evidence="9" type="primary">bioA</name>
    <name evidence="11" type="ORF">G113_04818</name>
</gene>
<evidence type="ECO:0000256" key="9">
    <source>
        <dbReference type="HAMAP-Rule" id="MF_00834"/>
    </source>
</evidence>
<dbReference type="CDD" id="cd00610">
    <property type="entry name" value="OAT_like"/>
    <property type="match status" value="1"/>
</dbReference>
<feature type="binding site" evidence="9">
    <location>
        <begin position="306"/>
        <end position="307"/>
    </location>
    <ligand>
        <name>pyridoxal 5'-phosphate</name>
        <dbReference type="ChEBI" id="CHEBI:597326"/>
    </ligand>
</feature>
<evidence type="ECO:0000256" key="2">
    <source>
        <dbReference type="ARBA" id="ARBA00005063"/>
    </source>
</evidence>
<protein>
    <recommendedName>
        <fullName evidence="9">Adenosylmethionine-8-amino-7-oxononanoate aminotransferase</fullName>
        <ecNumber evidence="9">2.6.1.62</ecNumber>
    </recommendedName>
    <alternativeName>
        <fullName evidence="9">7,8-diamino-pelargonic acid aminotransferase</fullName>
        <shortName evidence="9">DAPA AT</shortName>
        <shortName evidence="9">DAPA aminotransferase</shortName>
    </alternativeName>
    <alternativeName>
        <fullName evidence="9">7,8-diaminononanoate synthase</fullName>
        <shortName evidence="9">DANS</shortName>
    </alternativeName>
    <alternativeName>
        <fullName evidence="9">Diaminopelargonic acid synthase</fullName>
    </alternativeName>
</protein>
<dbReference type="EMBL" id="AQGQ01000017">
    <property type="protein sequence ID" value="EOD56217.1"/>
    <property type="molecule type" value="Genomic_DNA"/>
</dbReference>
<evidence type="ECO:0000313" key="12">
    <source>
        <dbReference type="Proteomes" id="UP000013526"/>
    </source>
</evidence>
<keyword evidence="5 9" id="KW-0949">S-adenosyl-L-methionine</keyword>
<dbReference type="PATRIC" id="fig|1268236.3.peg.960"/>
<proteinExistence type="inferred from homology"/>
<feature type="binding site" evidence="9">
    <location>
        <position position="50"/>
    </location>
    <ligand>
        <name>substrate</name>
    </ligand>
</feature>
<dbReference type="InterPro" id="IPR015422">
    <property type="entry name" value="PyrdxlP-dep_Trfase_small"/>
</dbReference>
<accession>R1F924</accession>
<feature type="modified residue" description="N6-(pyridoxal phosphate)lysine" evidence="9">
    <location>
        <position position="272"/>
    </location>
</feature>
<evidence type="ECO:0000256" key="6">
    <source>
        <dbReference type="ARBA" id="ARBA00022756"/>
    </source>
</evidence>
<feature type="site" description="Participates in the substrate recognition with KAPA and in a stacking interaction with the adenine ring of SAM" evidence="9">
    <location>
        <position position="15"/>
    </location>
</feature>
<dbReference type="InterPro" id="IPR015424">
    <property type="entry name" value="PyrdxlP-dep_Trfase"/>
</dbReference>